<evidence type="ECO:0000313" key="1">
    <source>
        <dbReference type="EMBL" id="GAL27865.1"/>
    </source>
</evidence>
<keyword evidence="2" id="KW-1185">Reference proteome</keyword>
<dbReference type="InterPro" id="IPR004375">
    <property type="entry name" value="NanQ/TabA/YiaL"/>
</dbReference>
<dbReference type="SUPFAM" id="SSF51197">
    <property type="entry name" value="Clavaminate synthase-like"/>
    <property type="match status" value="1"/>
</dbReference>
<dbReference type="Pfam" id="PF04074">
    <property type="entry name" value="DUF386"/>
    <property type="match status" value="1"/>
</dbReference>
<reference evidence="2" key="1">
    <citation type="submission" date="2014-09" db="EMBL/GenBank/DDBJ databases">
        <title>Vibrio variabilis JCM 19239. (C206) whole genome shotgun sequence.</title>
        <authorList>
            <person name="Sawabe T."/>
            <person name="Meirelles P."/>
            <person name="Nakanishi M."/>
            <person name="Sayaka M."/>
            <person name="Hattori M."/>
            <person name="Ohkuma M."/>
        </authorList>
    </citation>
    <scope>NUCLEOTIDE SEQUENCE [LARGE SCALE GENOMIC DNA]</scope>
    <source>
        <strain evidence="2">JCM 19239</strain>
    </source>
</reference>
<dbReference type="Proteomes" id="UP000029223">
    <property type="component" value="Unassembled WGS sequence"/>
</dbReference>
<accession>A0ABQ0JGH2</accession>
<sequence length="155" mass="17561">MLFGNVNQLELVPYIKPEFHQWIRSAIELGSHMPTGKYDIGDEGVFVVLADATTEPQSERNAEIHKNYIDIQILLKGEETIGYSNHLDEEWLKLDSLENDVAFFKDTEYEQFVNLREGDFAVFYPNQVHRPLCATNSPGPVLKAIVKVPAQLAAV</sequence>
<name>A0ABQ0JGH2_9VIBR</name>
<protein>
    <submittedName>
        <fullName evidence="1">Protein yjgK</fullName>
    </submittedName>
</protein>
<dbReference type="EMBL" id="BBMS01000034">
    <property type="protein sequence ID" value="GAL27865.1"/>
    <property type="molecule type" value="Genomic_DNA"/>
</dbReference>
<dbReference type="Gene3D" id="2.60.120.370">
    <property type="entry name" value="YhcH/YjgK/YiaL"/>
    <property type="match status" value="1"/>
</dbReference>
<organism evidence="1 2">
    <name type="scientific">Vibrio variabilis</name>
    <dbReference type="NCBI Taxonomy" id="990271"/>
    <lineage>
        <taxon>Bacteria</taxon>
        <taxon>Pseudomonadati</taxon>
        <taxon>Pseudomonadota</taxon>
        <taxon>Gammaproteobacteria</taxon>
        <taxon>Vibrionales</taxon>
        <taxon>Vibrionaceae</taxon>
        <taxon>Vibrio</taxon>
    </lineage>
</organism>
<dbReference type="NCBIfam" id="TIGR00022">
    <property type="entry name" value="YhcH/YjgK/YiaL family protein"/>
    <property type="match status" value="1"/>
</dbReference>
<comment type="caution">
    <text evidence="1">The sequence shown here is derived from an EMBL/GenBank/DDBJ whole genome shotgun (WGS) entry which is preliminary data.</text>
</comment>
<gene>
    <name evidence="1" type="ORF">JCM19239_4830</name>
</gene>
<evidence type="ECO:0000313" key="2">
    <source>
        <dbReference type="Proteomes" id="UP000029223"/>
    </source>
</evidence>
<dbReference type="PANTHER" id="PTHR34986">
    <property type="entry name" value="EVOLVED BETA-GALACTOSIDASE SUBUNIT BETA"/>
    <property type="match status" value="1"/>
</dbReference>
<proteinExistence type="predicted"/>
<dbReference type="PANTHER" id="PTHR34986:SF4">
    <property type="entry name" value="EVOLVED BETA-GALACTOSIDASE SUBUNIT BETA-RELATED"/>
    <property type="match status" value="1"/>
</dbReference>
<dbReference type="InterPro" id="IPR037012">
    <property type="entry name" value="NanQ/TabA/YiaL_sf"/>
</dbReference>